<gene>
    <name evidence="4" type="ORF">ACRE_005600</name>
</gene>
<dbReference type="InterPro" id="IPR046529">
    <property type="entry name" value="DUF6594"/>
</dbReference>
<feature type="region of interest" description="Disordered" evidence="1">
    <location>
        <begin position="1"/>
        <end position="23"/>
    </location>
</feature>
<sequence length="313" mass="35272">MKKPDEETPEPEPPNRHGGYTAAASWLSSDPDSESFIFRKFDKLAALNLLYMQSEILELERRVEDMHGTTLKSYDMDLKDAASTWETLVRQCQPGGPGFRSDARERMDLILQLRSRLKEYHEALLLQGQVAGLRRPEDRVIEAVKHFFERPQHILGGRAKTLFDETSTNGFSDLVALKSSCETDILSNFLRRHWHDEVDYTLLSLLSLMLIDPLIPRYQVRTNILPPDSQDELARDGVSRFKRFREASIARTVSVVTVMVAAVFLIGTMVGFYFVQSAAVKLVMIAGFTTAFAGSLGLITNARRVEIFAATAA</sequence>
<protein>
    <recommendedName>
        <fullName evidence="3">DUF6594 domain-containing protein</fullName>
    </recommendedName>
</protein>
<evidence type="ECO:0000259" key="3">
    <source>
        <dbReference type="Pfam" id="PF20237"/>
    </source>
</evidence>
<dbReference type="PANTHER" id="PTHR34502:SF4">
    <property type="entry name" value="DUF6594 DOMAIN-CONTAINING PROTEIN"/>
    <property type="match status" value="1"/>
</dbReference>
<evidence type="ECO:0000313" key="5">
    <source>
        <dbReference type="Proteomes" id="UP000029964"/>
    </source>
</evidence>
<keyword evidence="2" id="KW-0472">Membrane</keyword>
<dbReference type="OrthoDB" id="5342093at2759"/>
<reference evidence="5" key="1">
    <citation type="journal article" date="2014" name="Genome Announc.">
        <title>Genome sequence and annotation of Acremonium chrysogenum, producer of the beta-lactam antibiotic cephalosporin C.</title>
        <authorList>
            <person name="Terfehr D."/>
            <person name="Dahlmann T.A."/>
            <person name="Specht T."/>
            <person name="Zadra I."/>
            <person name="Kuernsteiner H."/>
            <person name="Kueck U."/>
        </authorList>
    </citation>
    <scope>NUCLEOTIDE SEQUENCE [LARGE SCALE GENOMIC DNA]</scope>
    <source>
        <strain evidence="5">ATCC 11550 / CBS 779.69 / DSM 880 / IAM 14645 / JCM 23072 / IMI 49137</strain>
    </source>
</reference>
<keyword evidence="5" id="KW-1185">Reference proteome</keyword>
<evidence type="ECO:0000313" key="4">
    <source>
        <dbReference type="EMBL" id="KFH48516.1"/>
    </source>
</evidence>
<name>A0A086TGN4_HAPC1</name>
<dbReference type="PANTHER" id="PTHR34502">
    <property type="entry name" value="DUF6594 DOMAIN-CONTAINING PROTEIN-RELATED"/>
    <property type="match status" value="1"/>
</dbReference>
<dbReference type="AlphaFoldDB" id="A0A086TGN4"/>
<dbReference type="Pfam" id="PF20237">
    <property type="entry name" value="DUF6594"/>
    <property type="match status" value="1"/>
</dbReference>
<dbReference type="EMBL" id="JPKY01000003">
    <property type="protein sequence ID" value="KFH48516.1"/>
    <property type="molecule type" value="Genomic_DNA"/>
</dbReference>
<dbReference type="HOGENOM" id="CLU_051118_0_0_1"/>
<dbReference type="STRING" id="857340.A0A086TGN4"/>
<feature type="transmembrane region" description="Helical" evidence="2">
    <location>
        <begin position="280"/>
        <end position="299"/>
    </location>
</feature>
<evidence type="ECO:0000256" key="2">
    <source>
        <dbReference type="SAM" id="Phobius"/>
    </source>
</evidence>
<feature type="transmembrane region" description="Helical" evidence="2">
    <location>
        <begin position="249"/>
        <end position="274"/>
    </location>
</feature>
<proteinExistence type="predicted"/>
<comment type="caution">
    <text evidence="4">The sequence shown here is derived from an EMBL/GenBank/DDBJ whole genome shotgun (WGS) entry which is preliminary data.</text>
</comment>
<organism evidence="4 5">
    <name type="scientific">Hapsidospora chrysogenum (strain ATCC 11550 / CBS 779.69 / DSM 880 / IAM 14645 / JCM 23072 / IMI 49137)</name>
    <name type="common">Acremonium chrysogenum</name>
    <dbReference type="NCBI Taxonomy" id="857340"/>
    <lineage>
        <taxon>Eukaryota</taxon>
        <taxon>Fungi</taxon>
        <taxon>Dikarya</taxon>
        <taxon>Ascomycota</taxon>
        <taxon>Pezizomycotina</taxon>
        <taxon>Sordariomycetes</taxon>
        <taxon>Hypocreomycetidae</taxon>
        <taxon>Hypocreales</taxon>
        <taxon>Bionectriaceae</taxon>
        <taxon>Hapsidospora</taxon>
    </lineage>
</organism>
<accession>A0A086TGN4</accession>
<feature type="domain" description="DUF6594" evidence="3">
    <location>
        <begin position="20"/>
        <end position="313"/>
    </location>
</feature>
<evidence type="ECO:0000256" key="1">
    <source>
        <dbReference type="SAM" id="MobiDB-lite"/>
    </source>
</evidence>
<dbReference type="Proteomes" id="UP000029964">
    <property type="component" value="Unassembled WGS sequence"/>
</dbReference>
<keyword evidence="2" id="KW-0812">Transmembrane</keyword>
<keyword evidence="2" id="KW-1133">Transmembrane helix</keyword>